<protein>
    <submittedName>
        <fullName evidence="1">Uncharacterized protein</fullName>
    </submittedName>
</protein>
<name>A0AAV7IK33_COTGL</name>
<proteinExistence type="predicted"/>
<organism evidence="1 2">
    <name type="scientific">Cotesia glomerata</name>
    <name type="common">Lepidopteran parasitic wasp</name>
    <name type="synonym">Apanteles glomeratus</name>
    <dbReference type="NCBI Taxonomy" id="32391"/>
    <lineage>
        <taxon>Eukaryota</taxon>
        <taxon>Metazoa</taxon>
        <taxon>Ecdysozoa</taxon>
        <taxon>Arthropoda</taxon>
        <taxon>Hexapoda</taxon>
        <taxon>Insecta</taxon>
        <taxon>Pterygota</taxon>
        <taxon>Neoptera</taxon>
        <taxon>Endopterygota</taxon>
        <taxon>Hymenoptera</taxon>
        <taxon>Apocrita</taxon>
        <taxon>Ichneumonoidea</taxon>
        <taxon>Braconidae</taxon>
        <taxon>Microgastrinae</taxon>
        <taxon>Cotesia</taxon>
    </lineage>
</organism>
<evidence type="ECO:0000313" key="1">
    <source>
        <dbReference type="EMBL" id="KAH0550794.1"/>
    </source>
</evidence>
<keyword evidence="2" id="KW-1185">Reference proteome</keyword>
<dbReference type="Proteomes" id="UP000826195">
    <property type="component" value="Unassembled WGS sequence"/>
</dbReference>
<accession>A0AAV7IK33</accession>
<evidence type="ECO:0000313" key="2">
    <source>
        <dbReference type="Proteomes" id="UP000826195"/>
    </source>
</evidence>
<reference evidence="1 2" key="1">
    <citation type="journal article" date="2021" name="J. Hered.">
        <title>A chromosome-level genome assembly of the parasitoid wasp, Cotesia glomerata (Hymenoptera: Braconidae).</title>
        <authorList>
            <person name="Pinto B.J."/>
            <person name="Weis J.J."/>
            <person name="Gamble T."/>
            <person name="Ode P.J."/>
            <person name="Paul R."/>
            <person name="Zaspel J.M."/>
        </authorList>
    </citation>
    <scope>NUCLEOTIDE SEQUENCE [LARGE SCALE GENOMIC DNA]</scope>
    <source>
        <strain evidence="1">CgM1</strain>
    </source>
</reference>
<dbReference type="AlphaFoldDB" id="A0AAV7IK33"/>
<sequence>MYETIAEGRGEVILVKKGLWPEGYFLRCAYGVGVWLCSQDRDREARGEGFKFPECSHGQKFSRLLISTALAFTKMQRPWINGSPTQGPLHGTEVTLTVSTREQRPRTISNLMTFIR</sequence>
<comment type="caution">
    <text evidence="1">The sequence shown here is derived from an EMBL/GenBank/DDBJ whole genome shotgun (WGS) entry which is preliminary data.</text>
</comment>
<dbReference type="EMBL" id="JAHXZJ010001864">
    <property type="protein sequence ID" value="KAH0550794.1"/>
    <property type="molecule type" value="Genomic_DNA"/>
</dbReference>
<gene>
    <name evidence="1" type="ORF">KQX54_020869</name>
</gene>